<dbReference type="Proteomes" id="UP001596456">
    <property type="component" value="Unassembled WGS sequence"/>
</dbReference>
<dbReference type="SUPFAM" id="SSF159245">
    <property type="entry name" value="AttH-like"/>
    <property type="match status" value="1"/>
</dbReference>
<dbReference type="RefSeq" id="WP_377358706.1">
    <property type="nucleotide sequence ID" value="NZ_JBHTCM010000010.1"/>
</dbReference>
<evidence type="ECO:0000256" key="1">
    <source>
        <dbReference type="SAM" id="MobiDB-lite"/>
    </source>
</evidence>
<proteinExistence type="predicted"/>
<feature type="region of interest" description="Disordered" evidence="1">
    <location>
        <begin position="1"/>
        <end position="20"/>
    </location>
</feature>
<gene>
    <name evidence="2" type="ORF">ACFQPS_10320</name>
</gene>
<keyword evidence="3" id="KW-1185">Reference proteome</keyword>
<organism evidence="2 3">
    <name type="scientific">Rhodocista pekingensis</name>
    <dbReference type="NCBI Taxonomy" id="201185"/>
    <lineage>
        <taxon>Bacteria</taxon>
        <taxon>Pseudomonadati</taxon>
        <taxon>Pseudomonadota</taxon>
        <taxon>Alphaproteobacteria</taxon>
        <taxon>Rhodospirillales</taxon>
        <taxon>Azospirillaceae</taxon>
        <taxon>Rhodocista</taxon>
    </lineage>
</organism>
<evidence type="ECO:0000313" key="3">
    <source>
        <dbReference type="Proteomes" id="UP001596456"/>
    </source>
</evidence>
<evidence type="ECO:0000313" key="2">
    <source>
        <dbReference type="EMBL" id="MFC7333556.1"/>
    </source>
</evidence>
<name>A0ABW2KU33_9PROT</name>
<sequence length="241" mass="26926">MTERGRSSLTAESQGLGIGPSSVRWDGEGLVFEIDEATMPLPGRVRGRVRLRPSAVTSHVETLDAEGRHRWWPVAPASRVEVELDRPSLRWSGAGYFDCNWGDVPLERDFPDWDWCRAPVGPQGRDGAAIIYDVRRRDRSGKVIAIRIDRAGSVESFPVPPRVALPGSFWWRIDRGVRCDSGGTAAVRETLVDAPFYARSVVATRMAGQDVTAVHESLSLDRFDSTWVQCLLPFRMPRLAR</sequence>
<reference evidence="3" key="1">
    <citation type="journal article" date="2019" name="Int. J. Syst. Evol. Microbiol.">
        <title>The Global Catalogue of Microorganisms (GCM) 10K type strain sequencing project: providing services to taxonomists for standard genome sequencing and annotation.</title>
        <authorList>
            <consortium name="The Broad Institute Genomics Platform"/>
            <consortium name="The Broad Institute Genome Sequencing Center for Infectious Disease"/>
            <person name="Wu L."/>
            <person name="Ma J."/>
        </authorList>
    </citation>
    <scope>NUCLEOTIDE SEQUENCE [LARGE SCALE GENOMIC DNA]</scope>
    <source>
        <strain evidence="3">CGMCC 1.16275</strain>
    </source>
</reference>
<accession>A0ABW2KU33</accession>
<dbReference type="CDD" id="cd21471">
    <property type="entry name" value="CrtC-like"/>
    <property type="match status" value="1"/>
</dbReference>
<comment type="caution">
    <text evidence="2">The sequence shown here is derived from an EMBL/GenBank/DDBJ whole genome shotgun (WGS) entry which is preliminary data.</text>
</comment>
<protein>
    <submittedName>
        <fullName evidence="2">Carotenoid 1,2-hydratase</fullName>
    </submittedName>
</protein>
<dbReference type="EMBL" id="JBHTCM010000010">
    <property type="protein sequence ID" value="MFC7333556.1"/>
    <property type="molecule type" value="Genomic_DNA"/>
</dbReference>